<feature type="compositionally biased region" description="Basic and acidic residues" evidence="1">
    <location>
        <begin position="225"/>
        <end position="253"/>
    </location>
</feature>
<dbReference type="PANTHER" id="PTHR37564:SF5">
    <property type="entry name" value="KINETOPLAST DNA-ASSOCIATED PROTEIN"/>
    <property type="match status" value="1"/>
</dbReference>
<sequence length="357" mass="39277">MLRRSLLRRTTVRGKVFEIFCREQLLTNRALRHLTQAERRKSMSQLFKELSEDRLGELKQQASIELLRQAALERAAAFFKPLTPYEFFCREQMDNPAIADANPRDREKKLLQIYESLPEKAREAVEQRAEQYNTAHSKKSTSSALPVVPVERRKKVAATPPRSRSGGRTAKKKKTTKSKSTAAVAATTNSSSPSKDEDGKKKSKKKGSPYAIFVREQMASLRNLAPKERMRAIGERWRSLTTEERQRRLEAGRAKLAAEALPSSPAAAAAEAEPEAQSSPPTPETVVPPSAMPVTASTQSIDTPRTRAPPSTPSTPVTAPPSPTTQPPPAKPTWASRIAAAVSSPSPPTSSSHSRPK</sequence>
<dbReference type="Proteomes" id="UP001430356">
    <property type="component" value="Unassembled WGS sequence"/>
</dbReference>
<feature type="compositionally biased region" description="Low complexity" evidence="1">
    <location>
        <begin position="257"/>
        <end position="289"/>
    </location>
</feature>
<reference evidence="2 3" key="1">
    <citation type="journal article" date="2021" name="MBio">
        <title>A New Model Trypanosomatid, Novymonas esmeraldas: Genomic Perception of Its 'Candidatus Pandoraea novymonadis' Endosymbiont.</title>
        <authorList>
            <person name="Zakharova A."/>
            <person name="Saura A."/>
            <person name="Butenko A."/>
            <person name="Podesvova L."/>
            <person name="Warmusova S."/>
            <person name="Kostygov A.Y."/>
            <person name="Nenarokova A."/>
            <person name="Lukes J."/>
            <person name="Opperdoes F.R."/>
            <person name="Yurchenko V."/>
        </authorList>
    </citation>
    <scope>NUCLEOTIDE SEQUENCE [LARGE SCALE GENOMIC DNA]</scope>
    <source>
        <strain evidence="2 3">E262AT.01</strain>
    </source>
</reference>
<accession>A0AAW0EIX1</accession>
<evidence type="ECO:0000313" key="3">
    <source>
        <dbReference type="Proteomes" id="UP001430356"/>
    </source>
</evidence>
<dbReference type="CDD" id="cd00084">
    <property type="entry name" value="HMG-box_SF"/>
    <property type="match status" value="1"/>
</dbReference>
<keyword evidence="3" id="KW-1185">Reference proteome</keyword>
<dbReference type="SUPFAM" id="SSF47095">
    <property type="entry name" value="HMG-box"/>
    <property type="match status" value="2"/>
</dbReference>
<feature type="region of interest" description="Disordered" evidence="1">
    <location>
        <begin position="122"/>
        <end position="357"/>
    </location>
</feature>
<feature type="compositionally biased region" description="Pro residues" evidence="1">
    <location>
        <begin position="310"/>
        <end position="331"/>
    </location>
</feature>
<evidence type="ECO:0000256" key="1">
    <source>
        <dbReference type="SAM" id="MobiDB-lite"/>
    </source>
</evidence>
<comment type="caution">
    <text evidence="2">The sequence shown here is derived from an EMBL/GenBank/DDBJ whole genome shotgun (WGS) entry which is preliminary data.</text>
</comment>
<protein>
    <recommendedName>
        <fullName evidence="4">HMG box domain-containing protein</fullName>
    </recommendedName>
</protein>
<gene>
    <name evidence="2" type="ORF">NESM_000320700</name>
</gene>
<dbReference type="Gene3D" id="1.10.30.10">
    <property type="entry name" value="High mobility group box domain"/>
    <property type="match status" value="2"/>
</dbReference>
<dbReference type="EMBL" id="JAECZO010000030">
    <property type="protein sequence ID" value="KAK7194080.1"/>
    <property type="molecule type" value="Genomic_DNA"/>
</dbReference>
<proteinExistence type="predicted"/>
<evidence type="ECO:0000313" key="2">
    <source>
        <dbReference type="EMBL" id="KAK7194080.1"/>
    </source>
</evidence>
<feature type="compositionally biased region" description="Low complexity" evidence="1">
    <location>
        <begin position="332"/>
        <end position="357"/>
    </location>
</feature>
<dbReference type="AlphaFoldDB" id="A0AAW0EIX1"/>
<dbReference type="PANTHER" id="PTHR37564">
    <property type="entry name" value="KINETOPLAST DNA-ASSOCIATED PROTEIN"/>
    <property type="match status" value="1"/>
</dbReference>
<dbReference type="InterPro" id="IPR052695">
    <property type="entry name" value="Kinetoplast-DNA-binding"/>
</dbReference>
<organism evidence="2 3">
    <name type="scientific">Novymonas esmeraldas</name>
    <dbReference type="NCBI Taxonomy" id="1808958"/>
    <lineage>
        <taxon>Eukaryota</taxon>
        <taxon>Discoba</taxon>
        <taxon>Euglenozoa</taxon>
        <taxon>Kinetoplastea</taxon>
        <taxon>Metakinetoplastina</taxon>
        <taxon>Trypanosomatida</taxon>
        <taxon>Trypanosomatidae</taxon>
        <taxon>Novymonas</taxon>
    </lineage>
</organism>
<feature type="compositionally biased region" description="Low complexity" evidence="1">
    <location>
        <begin position="178"/>
        <end position="193"/>
    </location>
</feature>
<feature type="compositionally biased region" description="Polar residues" evidence="1">
    <location>
        <begin position="130"/>
        <end position="144"/>
    </location>
</feature>
<dbReference type="InterPro" id="IPR036910">
    <property type="entry name" value="HMG_box_dom_sf"/>
</dbReference>
<name>A0AAW0EIX1_9TRYP</name>
<evidence type="ECO:0008006" key="4">
    <source>
        <dbReference type="Google" id="ProtNLM"/>
    </source>
</evidence>